<dbReference type="SUPFAM" id="SSF53474">
    <property type="entry name" value="alpha/beta-Hydrolases"/>
    <property type="match status" value="1"/>
</dbReference>
<dbReference type="OrthoDB" id="9787933at2"/>
<accession>A0A089Q1P8</accession>
<organism evidence="2 3">
    <name type="scientific">Cedecea neteri</name>
    <dbReference type="NCBI Taxonomy" id="158822"/>
    <lineage>
        <taxon>Bacteria</taxon>
        <taxon>Pseudomonadati</taxon>
        <taxon>Pseudomonadota</taxon>
        <taxon>Gammaproteobacteria</taxon>
        <taxon>Enterobacterales</taxon>
        <taxon>Enterobacteriaceae</taxon>
        <taxon>Cedecea</taxon>
    </lineage>
</organism>
<dbReference type="InterPro" id="IPR029058">
    <property type="entry name" value="AB_hydrolase_fold"/>
</dbReference>
<gene>
    <name evidence="2" type="ORF">JT31_07160</name>
</gene>
<dbReference type="PANTHER" id="PTHR22946:SF4">
    <property type="entry name" value="ESTERASE FRSA"/>
    <property type="match status" value="1"/>
</dbReference>
<evidence type="ECO:0000313" key="3">
    <source>
        <dbReference type="Proteomes" id="UP000029481"/>
    </source>
</evidence>
<name>A0A089Q1P8_9ENTR</name>
<reference evidence="2 3" key="1">
    <citation type="submission" date="2014-09" db="EMBL/GenBank/DDBJ databases">
        <title>Cedecea neteri SSMD04 Genome Sequencing.</title>
        <authorList>
            <person name="Tan J.-Y."/>
        </authorList>
    </citation>
    <scope>NUCLEOTIDE SEQUENCE [LARGE SCALE GENOMIC DNA]</scope>
    <source>
        <strain evidence="2 3">SSMD04</strain>
    </source>
</reference>
<sequence length="240" mass="24964">MSEIISTPVTYQVDKQTFEGALVYQANHSAALPGILIAPNWMGVSAGAVEQAKGIAAQGYVVLVADLYGQGKRPTNADEAGALMMEVKDTPAEVGRMQAALQALAAQKTAAVDGSKLAVAGFCFGGHCALELARSGADIKAAVSFHGTLDTLKTHAAGEIKASLLVLDGAEDPLVPREQLAGFVSEMNAASVDWQLVSYAGAVHSFTDPGANVEGVAKYHPEVTKRAFAKMYGLLGDVFN</sequence>
<dbReference type="PANTHER" id="PTHR22946">
    <property type="entry name" value="DIENELACTONE HYDROLASE DOMAIN-CONTAINING PROTEIN-RELATED"/>
    <property type="match status" value="1"/>
</dbReference>
<dbReference type="EMBL" id="CP009451">
    <property type="protein sequence ID" value="AIR04394.1"/>
    <property type="molecule type" value="Genomic_DNA"/>
</dbReference>
<keyword evidence="3" id="KW-1185">Reference proteome</keyword>
<dbReference type="Pfam" id="PF01738">
    <property type="entry name" value="DLH"/>
    <property type="match status" value="1"/>
</dbReference>
<dbReference type="RefSeq" id="WP_038474960.1">
    <property type="nucleotide sequence ID" value="NZ_CP009451.1"/>
</dbReference>
<dbReference type="AlphaFoldDB" id="A0A089Q1P8"/>
<dbReference type="InterPro" id="IPR050261">
    <property type="entry name" value="FrsA_esterase"/>
</dbReference>
<dbReference type="KEGG" id="cnt:JT31_07160"/>
<dbReference type="Proteomes" id="UP000029481">
    <property type="component" value="Chromosome"/>
</dbReference>
<protein>
    <submittedName>
        <fullName evidence="2">DeoR faimly transcriptional regulator</fullName>
    </submittedName>
</protein>
<dbReference type="Gene3D" id="3.40.50.1820">
    <property type="entry name" value="alpha/beta hydrolase"/>
    <property type="match status" value="1"/>
</dbReference>
<feature type="domain" description="Dienelactone hydrolase" evidence="1">
    <location>
        <begin position="23"/>
        <end position="237"/>
    </location>
</feature>
<proteinExistence type="predicted"/>
<dbReference type="InterPro" id="IPR002925">
    <property type="entry name" value="Dienelactn_hydro"/>
</dbReference>
<dbReference type="GO" id="GO:0016787">
    <property type="term" value="F:hydrolase activity"/>
    <property type="evidence" value="ECO:0007669"/>
    <property type="project" value="InterPro"/>
</dbReference>
<evidence type="ECO:0000313" key="2">
    <source>
        <dbReference type="EMBL" id="AIR04394.1"/>
    </source>
</evidence>
<evidence type="ECO:0000259" key="1">
    <source>
        <dbReference type="Pfam" id="PF01738"/>
    </source>
</evidence>